<dbReference type="Proteomes" id="UP000247498">
    <property type="component" value="Unassembled WGS sequence"/>
</dbReference>
<protein>
    <recommendedName>
        <fullName evidence="3">Ubiquitin-like domain-containing protein</fullName>
    </recommendedName>
</protein>
<name>A0A2V0NQA9_9CHLO</name>
<organism evidence="1 2">
    <name type="scientific">Raphidocelis subcapitata</name>
    <dbReference type="NCBI Taxonomy" id="307507"/>
    <lineage>
        <taxon>Eukaryota</taxon>
        <taxon>Viridiplantae</taxon>
        <taxon>Chlorophyta</taxon>
        <taxon>core chlorophytes</taxon>
        <taxon>Chlorophyceae</taxon>
        <taxon>CS clade</taxon>
        <taxon>Sphaeropleales</taxon>
        <taxon>Selenastraceae</taxon>
        <taxon>Raphidocelis</taxon>
    </lineage>
</organism>
<dbReference type="InParanoid" id="A0A2V0NQA9"/>
<evidence type="ECO:0000313" key="1">
    <source>
        <dbReference type="EMBL" id="GBF87720.1"/>
    </source>
</evidence>
<dbReference type="OrthoDB" id="534821at2759"/>
<accession>A0A2V0NQA9</accession>
<dbReference type="AlphaFoldDB" id="A0A2V0NQA9"/>
<dbReference type="STRING" id="307507.A0A2V0NQA9"/>
<evidence type="ECO:0008006" key="3">
    <source>
        <dbReference type="Google" id="ProtNLM"/>
    </source>
</evidence>
<proteinExistence type="predicted"/>
<reference evidence="1 2" key="1">
    <citation type="journal article" date="2018" name="Sci. Rep.">
        <title>Raphidocelis subcapitata (=Pseudokirchneriella subcapitata) provides an insight into genome evolution and environmental adaptations in the Sphaeropleales.</title>
        <authorList>
            <person name="Suzuki S."/>
            <person name="Yamaguchi H."/>
            <person name="Nakajima N."/>
            <person name="Kawachi M."/>
        </authorList>
    </citation>
    <scope>NUCLEOTIDE SEQUENCE [LARGE SCALE GENOMIC DNA]</scope>
    <source>
        <strain evidence="1 2">NIES-35</strain>
    </source>
</reference>
<gene>
    <name evidence="1" type="ORF">Rsub_00431</name>
</gene>
<sequence length="92" mass="9614">MAPVEVERLDAPGQRVGVDVEAGTALLEIKRQLALKTGVPIQHIKVLLSGINQIVMGDKRQMRFSYCGSASNVYFAVAAATAAAAKGGTEAS</sequence>
<dbReference type="EMBL" id="BDRX01000002">
    <property type="protein sequence ID" value="GBF87720.1"/>
    <property type="molecule type" value="Genomic_DNA"/>
</dbReference>
<evidence type="ECO:0000313" key="2">
    <source>
        <dbReference type="Proteomes" id="UP000247498"/>
    </source>
</evidence>
<comment type="caution">
    <text evidence="1">The sequence shown here is derived from an EMBL/GenBank/DDBJ whole genome shotgun (WGS) entry which is preliminary data.</text>
</comment>
<keyword evidence="2" id="KW-1185">Reference proteome</keyword>